<sequence>MIFLLKFLVTAVGSMTNVQLTCLVSSKLNKILISFSSHELNTVHHLVSLTNRYTTSILKLTVQLAELRELRTQNSENIVKRSIRNMAAGLQREHSRCLPVCVSPPPVILRSASL</sequence>
<gene>
    <name evidence="1" type="ORF">ILYODFUR_019279</name>
</gene>
<organism evidence="1 2">
    <name type="scientific">Ilyodon furcidens</name>
    <name type="common">goldbreast splitfin</name>
    <dbReference type="NCBI Taxonomy" id="33524"/>
    <lineage>
        <taxon>Eukaryota</taxon>
        <taxon>Metazoa</taxon>
        <taxon>Chordata</taxon>
        <taxon>Craniata</taxon>
        <taxon>Vertebrata</taxon>
        <taxon>Euteleostomi</taxon>
        <taxon>Actinopterygii</taxon>
        <taxon>Neopterygii</taxon>
        <taxon>Teleostei</taxon>
        <taxon>Neoteleostei</taxon>
        <taxon>Acanthomorphata</taxon>
        <taxon>Ovalentaria</taxon>
        <taxon>Atherinomorphae</taxon>
        <taxon>Cyprinodontiformes</taxon>
        <taxon>Goodeidae</taxon>
        <taxon>Ilyodon</taxon>
    </lineage>
</organism>
<proteinExistence type="predicted"/>
<evidence type="ECO:0000313" key="1">
    <source>
        <dbReference type="EMBL" id="MEQ2255968.1"/>
    </source>
</evidence>
<protein>
    <submittedName>
        <fullName evidence="1">Uncharacterized protein</fullName>
    </submittedName>
</protein>
<reference evidence="1 2" key="1">
    <citation type="submission" date="2021-06" db="EMBL/GenBank/DDBJ databases">
        <authorList>
            <person name="Palmer J.M."/>
        </authorList>
    </citation>
    <scope>NUCLEOTIDE SEQUENCE [LARGE SCALE GENOMIC DNA]</scope>
    <source>
        <strain evidence="2">if_2019</strain>
        <tissue evidence="1">Muscle</tissue>
    </source>
</reference>
<keyword evidence="2" id="KW-1185">Reference proteome</keyword>
<dbReference type="EMBL" id="JAHRIQ010106191">
    <property type="protein sequence ID" value="MEQ2255968.1"/>
    <property type="molecule type" value="Genomic_DNA"/>
</dbReference>
<dbReference type="Proteomes" id="UP001482620">
    <property type="component" value="Unassembled WGS sequence"/>
</dbReference>
<evidence type="ECO:0000313" key="2">
    <source>
        <dbReference type="Proteomes" id="UP001482620"/>
    </source>
</evidence>
<accession>A0ABV0VGV6</accession>
<name>A0ABV0VGV6_9TELE</name>
<comment type="caution">
    <text evidence="1">The sequence shown here is derived from an EMBL/GenBank/DDBJ whole genome shotgun (WGS) entry which is preliminary data.</text>
</comment>